<feature type="region of interest" description="Disordered" evidence="1">
    <location>
        <begin position="1"/>
        <end position="40"/>
    </location>
</feature>
<keyword evidence="2" id="KW-1133">Transmembrane helix</keyword>
<name>A0A9D2HPC2_9BACT</name>
<evidence type="ECO:0000256" key="1">
    <source>
        <dbReference type="SAM" id="MobiDB-lite"/>
    </source>
</evidence>
<dbReference type="AlphaFoldDB" id="A0A9D2HPC2"/>
<dbReference type="EMBL" id="DWZD01000040">
    <property type="protein sequence ID" value="HJA79343.1"/>
    <property type="molecule type" value="Genomic_DNA"/>
</dbReference>
<feature type="compositionally biased region" description="Basic and acidic residues" evidence="1">
    <location>
        <begin position="1"/>
        <end position="25"/>
    </location>
</feature>
<feature type="transmembrane region" description="Helical" evidence="2">
    <location>
        <begin position="119"/>
        <end position="137"/>
    </location>
</feature>
<feature type="transmembrane region" description="Helical" evidence="2">
    <location>
        <begin position="75"/>
        <end position="107"/>
    </location>
</feature>
<protein>
    <submittedName>
        <fullName evidence="3">Uncharacterized protein</fullName>
    </submittedName>
</protein>
<evidence type="ECO:0000313" key="3">
    <source>
        <dbReference type="EMBL" id="HJA79343.1"/>
    </source>
</evidence>
<evidence type="ECO:0000256" key="2">
    <source>
        <dbReference type="SAM" id="Phobius"/>
    </source>
</evidence>
<reference evidence="3" key="2">
    <citation type="submission" date="2021-04" db="EMBL/GenBank/DDBJ databases">
        <authorList>
            <person name="Gilroy R."/>
        </authorList>
    </citation>
    <scope>NUCLEOTIDE SEQUENCE</scope>
    <source>
        <strain evidence="3">5032</strain>
    </source>
</reference>
<dbReference type="Proteomes" id="UP000823821">
    <property type="component" value="Unassembled WGS sequence"/>
</dbReference>
<organism evidence="3 4">
    <name type="scientific">Candidatus Desulfovibrio intestinavium</name>
    <dbReference type="NCBI Taxonomy" id="2838534"/>
    <lineage>
        <taxon>Bacteria</taxon>
        <taxon>Pseudomonadati</taxon>
        <taxon>Thermodesulfobacteriota</taxon>
        <taxon>Desulfovibrionia</taxon>
        <taxon>Desulfovibrionales</taxon>
        <taxon>Desulfovibrionaceae</taxon>
        <taxon>Desulfovibrio</taxon>
    </lineage>
</organism>
<reference evidence="3" key="1">
    <citation type="journal article" date="2021" name="PeerJ">
        <title>Extensive microbial diversity within the chicken gut microbiome revealed by metagenomics and culture.</title>
        <authorList>
            <person name="Gilroy R."/>
            <person name="Ravi A."/>
            <person name="Getino M."/>
            <person name="Pursley I."/>
            <person name="Horton D.L."/>
            <person name="Alikhan N.F."/>
            <person name="Baker D."/>
            <person name="Gharbi K."/>
            <person name="Hall N."/>
            <person name="Watson M."/>
            <person name="Adriaenssens E.M."/>
            <person name="Foster-Nyarko E."/>
            <person name="Jarju S."/>
            <person name="Secka A."/>
            <person name="Antonio M."/>
            <person name="Oren A."/>
            <person name="Chaudhuri R.R."/>
            <person name="La Ragione R."/>
            <person name="Hildebrand F."/>
            <person name="Pallen M.J."/>
        </authorList>
    </citation>
    <scope>NUCLEOTIDE SEQUENCE</scope>
    <source>
        <strain evidence="3">5032</strain>
    </source>
</reference>
<keyword evidence="2" id="KW-0472">Membrane</keyword>
<keyword evidence="2" id="KW-0812">Transmembrane</keyword>
<evidence type="ECO:0000313" key="4">
    <source>
        <dbReference type="Proteomes" id="UP000823821"/>
    </source>
</evidence>
<proteinExistence type="predicted"/>
<comment type="caution">
    <text evidence="3">The sequence shown here is derived from an EMBL/GenBank/DDBJ whole genome shotgun (WGS) entry which is preliminary data.</text>
</comment>
<gene>
    <name evidence="3" type="ORF">H9784_07245</name>
</gene>
<accession>A0A9D2HPC2</accession>
<sequence>MTPTDPRPDADAPRQTPVHDPEILHDAPTYGDGRHGDDARGRHAAQSVRFIHFRQVGFGPGNADGCLAPAITFGLFLGCLFSLGLLAAIGFVVFWCIGAVLGALLQVRRTLNRQPTNPWYWRIANWLVCLLLVYWLAGGKLL</sequence>